<dbReference type="EMBL" id="KZ352121">
    <property type="protein sequence ID" value="PIO62431.1"/>
    <property type="molecule type" value="Genomic_DNA"/>
</dbReference>
<evidence type="ECO:0000313" key="3">
    <source>
        <dbReference type="Proteomes" id="UP000230423"/>
    </source>
</evidence>
<name>A0A2G9TWN1_TELCI</name>
<dbReference type="InterPro" id="IPR050951">
    <property type="entry name" value="Retrovirus_Pol_polyprotein"/>
</dbReference>
<dbReference type="PANTHER" id="PTHR37984:SF5">
    <property type="entry name" value="PROTEIN NYNRIN-LIKE"/>
    <property type="match status" value="1"/>
</dbReference>
<dbReference type="InterPro" id="IPR043502">
    <property type="entry name" value="DNA/RNA_pol_sf"/>
</dbReference>
<organism evidence="2 3">
    <name type="scientific">Teladorsagia circumcincta</name>
    <name type="common">Brown stomach worm</name>
    <name type="synonym">Ostertagia circumcincta</name>
    <dbReference type="NCBI Taxonomy" id="45464"/>
    <lineage>
        <taxon>Eukaryota</taxon>
        <taxon>Metazoa</taxon>
        <taxon>Ecdysozoa</taxon>
        <taxon>Nematoda</taxon>
        <taxon>Chromadorea</taxon>
        <taxon>Rhabditida</taxon>
        <taxon>Rhabditina</taxon>
        <taxon>Rhabditomorpha</taxon>
        <taxon>Strongyloidea</taxon>
        <taxon>Trichostrongylidae</taxon>
        <taxon>Teladorsagia</taxon>
    </lineage>
</organism>
<feature type="domain" description="Reverse transcriptase" evidence="1">
    <location>
        <begin position="14"/>
        <end position="117"/>
    </location>
</feature>
<proteinExistence type="predicted"/>
<dbReference type="CDD" id="cd01647">
    <property type="entry name" value="RT_LTR"/>
    <property type="match status" value="1"/>
</dbReference>
<dbReference type="Pfam" id="PF00078">
    <property type="entry name" value="RVT_1"/>
    <property type="match status" value="1"/>
</dbReference>
<dbReference type="Gene3D" id="3.10.10.10">
    <property type="entry name" value="HIV Type 1 Reverse Transcriptase, subunit A, domain 1"/>
    <property type="match status" value="1"/>
</dbReference>
<protein>
    <recommendedName>
        <fullName evidence="1">Reverse transcriptase domain-containing protein</fullName>
    </recommendedName>
</protein>
<dbReference type="Gene3D" id="3.30.70.270">
    <property type="match status" value="2"/>
</dbReference>
<dbReference type="SUPFAM" id="SSF56672">
    <property type="entry name" value="DNA/RNA polymerases"/>
    <property type="match status" value="1"/>
</dbReference>
<keyword evidence="3" id="KW-1185">Reference proteome</keyword>
<dbReference type="PANTHER" id="PTHR37984">
    <property type="entry name" value="PROTEIN CBG26694"/>
    <property type="match status" value="1"/>
</dbReference>
<dbReference type="OrthoDB" id="5919508at2759"/>
<evidence type="ECO:0000313" key="2">
    <source>
        <dbReference type="EMBL" id="PIO62431.1"/>
    </source>
</evidence>
<dbReference type="Proteomes" id="UP000230423">
    <property type="component" value="Unassembled WGS sequence"/>
</dbReference>
<gene>
    <name evidence="2" type="ORF">TELCIR_16008</name>
</gene>
<accession>A0A2G9TWN1</accession>
<sequence>MAEPSSLRSTSPSYLQVEVDDNFKKLLTISTHRGLSRYNRLPFGVKSAPDIFQQIIDFVISGLNGVAAYLYDVIVTGRTLTEHDANLEALLSRISAYGFRAHIDKCHFVMTQLTYLGKVITAAGCRPDPKKIDAIAKISQPKDTTKVRSLLGLINYYGAFV</sequence>
<dbReference type="InterPro" id="IPR043128">
    <property type="entry name" value="Rev_trsase/Diguanyl_cyclase"/>
</dbReference>
<dbReference type="InterPro" id="IPR000477">
    <property type="entry name" value="RT_dom"/>
</dbReference>
<evidence type="ECO:0000259" key="1">
    <source>
        <dbReference type="Pfam" id="PF00078"/>
    </source>
</evidence>
<reference evidence="2 3" key="1">
    <citation type="submission" date="2015-09" db="EMBL/GenBank/DDBJ databases">
        <title>Draft genome of the parasitic nematode Teladorsagia circumcincta isolate WARC Sus (inbred).</title>
        <authorList>
            <person name="Mitreva M."/>
        </authorList>
    </citation>
    <scope>NUCLEOTIDE SEQUENCE [LARGE SCALE GENOMIC DNA]</scope>
    <source>
        <strain evidence="2 3">S</strain>
    </source>
</reference>
<dbReference type="AlphaFoldDB" id="A0A2G9TWN1"/>